<evidence type="ECO:0000313" key="2">
    <source>
        <dbReference type="Proteomes" id="UP000239724"/>
    </source>
</evidence>
<dbReference type="InterPro" id="IPR029060">
    <property type="entry name" value="PIN-like_dom_sf"/>
</dbReference>
<sequence length="145" mass="15015">MDTTVYVDGARRAGLPAGIAMLLANHVVCHSPLCIGELAFGCGRLDPVHPETARNRAAIAAILQRLSGEQTTDLSPAGWAKAGVLAGSLARTQGFAQDRRRALFIDAALFVTAQEAGLTLVSGNVSDMDLLLQAGGSASVLLYGI</sequence>
<evidence type="ECO:0000313" key="1">
    <source>
        <dbReference type="EMBL" id="PPQ28822.1"/>
    </source>
</evidence>
<comment type="caution">
    <text evidence="1">The sequence shown here is derived from an EMBL/GenBank/DDBJ whole genome shotgun (WGS) entry which is preliminary data.</text>
</comment>
<reference evidence="1 2" key="1">
    <citation type="journal article" date="2018" name="Arch. Microbiol.">
        <title>New insights into the metabolic potential of the phototrophic purple bacterium Rhodopila globiformis DSM 161(T) from its draft genome sequence and evidence for a vanadium-dependent nitrogenase.</title>
        <authorList>
            <person name="Imhoff J.F."/>
            <person name="Rahn T."/>
            <person name="Kunzel S."/>
            <person name="Neulinger S.C."/>
        </authorList>
    </citation>
    <scope>NUCLEOTIDE SEQUENCE [LARGE SCALE GENOMIC DNA]</scope>
    <source>
        <strain evidence="1 2">DSM 161</strain>
    </source>
</reference>
<dbReference type="AlphaFoldDB" id="A0A2S6N2J0"/>
<dbReference type="Proteomes" id="UP000239724">
    <property type="component" value="Unassembled WGS sequence"/>
</dbReference>
<gene>
    <name evidence="1" type="ORF">CCS01_23435</name>
</gene>
<dbReference type="EMBL" id="NHRY01000237">
    <property type="protein sequence ID" value="PPQ28822.1"/>
    <property type="molecule type" value="Genomic_DNA"/>
</dbReference>
<dbReference type="RefSeq" id="WP_104521240.1">
    <property type="nucleotide sequence ID" value="NZ_NHRY01000237.1"/>
</dbReference>
<protein>
    <recommendedName>
        <fullName evidence="3">PIN domain-containing protein</fullName>
    </recommendedName>
</protein>
<name>A0A2S6N2J0_RHOGL</name>
<organism evidence="1 2">
    <name type="scientific">Rhodopila globiformis</name>
    <name type="common">Rhodopseudomonas globiformis</name>
    <dbReference type="NCBI Taxonomy" id="1071"/>
    <lineage>
        <taxon>Bacteria</taxon>
        <taxon>Pseudomonadati</taxon>
        <taxon>Pseudomonadota</taxon>
        <taxon>Alphaproteobacteria</taxon>
        <taxon>Acetobacterales</taxon>
        <taxon>Acetobacteraceae</taxon>
        <taxon>Rhodopila</taxon>
    </lineage>
</organism>
<evidence type="ECO:0008006" key="3">
    <source>
        <dbReference type="Google" id="ProtNLM"/>
    </source>
</evidence>
<dbReference type="SUPFAM" id="SSF88723">
    <property type="entry name" value="PIN domain-like"/>
    <property type="match status" value="1"/>
</dbReference>
<proteinExistence type="predicted"/>
<dbReference type="Gene3D" id="3.40.50.1010">
    <property type="entry name" value="5'-nuclease"/>
    <property type="match status" value="1"/>
</dbReference>
<accession>A0A2S6N2J0</accession>
<keyword evidence="2" id="KW-1185">Reference proteome</keyword>
<dbReference type="OrthoDB" id="7277438at2"/>